<dbReference type="VEuPathDB" id="FungiDB:MAPG_04791"/>
<reference evidence="2" key="2">
    <citation type="submission" date="2010-05" db="EMBL/GenBank/DDBJ databases">
        <title>The Genome Sequence of Magnaporthe poae strain ATCC 64411.</title>
        <authorList>
            <consortium name="The Broad Institute Genome Sequencing Platform"/>
            <consortium name="Broad Institute Genome Sequencing Center for Infectious Disease"/>
            <person name="Ma L.-J."/>
            <person name="Dead R."/>
            <person name="Young S."/>
            <person name="Zeng Q."/>
            <person name="Koehrsen M."/>
            <person name="Alvarado L."/>
            <person name="Berlin A."/>
            <person name="Chapman S.B."/>
            <person name="Chen Z."/>
            <person name="Freedman E."/>
            <person name="Gellesch M."/>
            <person name="Goldberg J."/>
            <person name="Griggs A."/>
            <person name="Gujja S."/>
            <person name="Heilman E.R."/>
            <person name="Heiman D."/>
            <person name="Hepburn T."/>
            <person name="Howarth C."/>
            <person name="Jen D."/>
            <person name="Larson L."/>
            <person name="Mehta T."/>
            <person name="Neiman D."/>
            <person name="Pearson M."/>
            <person name="Roberts A."/>
            <person name="Saif S."/>
            <person name="Shea T."/>
            <person name="Shenoy N."/>
            <person name="Sisk P."/>
            <person name="Stolte C."/>
            <person name="Sykes S."/>
            <person name="Walk T."/>
            <person name="White J."/>
            <person name="Yandava C."/>
            <person name="Haas B."/>
            <person name="Nusbaum C."/>
            <person name="Birren B."/>
        </authorList>
    </citation>
    <scope>NUCLEOTIDE SEQUENCE</scope>
    <source>
        <strain evidence="2">ATCC 64411</strain>
    </source>
</reference>
<organism evidence="3 4">
    <name type="scientific">Magnaporthiopsis poae (strain ATCC 64411 / 73-15)</name>
    <name type="common">Kentucky bluegrass fungus</name>
    <name type="synonym">Magnaporthe poae</name>
    <dbReference type="NCBI Taxonomy" id="644358"/>
    <lineage>
        <taxon>Eukaryota</taxon>
        <taxon>Fungi</taxon>
        <taxon>Dikarya</taxon>
        <taxon>Ascomycota</taxon>
        <taxon>Pezizomycotina</taxon>
        <taxon>Sordariomycetes</taxon>
        <taxon>Sordariomycetidae</taxon>
        <taxon>Magnaporthales</taxon>
        <taxon>Magnaporthaceae</taxon>
        <taxon>Magnaporthiopsis</taxon>
    </lineage>
</organism>
<evidence type="ECO:0000313" key="3">
    <source>
        <dbReference type="EnsemblFungi" id="MAPG_04791T0"/>
    </source>
</evidence>
<evidence type="ECO:0000313" key="4">
    <source>
        <dbReference type="Proteomes" id="UP000011715"/>
    </source>
</evidence>
<evidence type="ECO:0000313" key="2">
    <source>
        <dbReference type="EMBL" id="KLU85771.1"/>
    </source>
</evidence>
<accession>A0A0C4DXN7</accession>
<reference evidence="3" key="4">
    <citation type="journal article" date="2015" name="G3 (Bethesda)">
        <title>Genome sequences of three phytopathogenic species of the Magnaporthaceae family of fungi.</title>
        <authorList>
            <person name="Okagaki L.H."/>
            <person name="Nunes C.C."/>
            <person name="Sailsbery J."/>
            <person name="Clay B."/>
            <person name="Brown D."/>
            <person name="John T."/>
            <person name="Oh Y."/>
            <person name="Young N."/>
            <person name="Fitzgerald M."/>
            <person name="Haas B.J."/>
            <person name="Zeng Q."/>
            <person name="Young S."/>
            <person name="Adiconis X."/>
            <person name="Fan L."/>
            <person name="Levin J.Z."/>
            <person name="Mitchell T.K."/>
            <person name="Okubara P.A."/>
            <person name="Farman M.L."/>
            <person name="Kohn L.M."/>
            <person name="Birren B."/>
            <person name="Ma L.-J."/>
            <person name="Dean R.A."/>
        </authorList>
    </citation>
    <scope>NUCLEOTIDE SEQUENCE</scope>
    <source>
        <strain evidence="3">ATCC 64411 / 73-15</strain>
    </source>
</reference>
<protein>
    <submittedName>
        <fullName evidence="2 3">Uncharacterized protein</fullName>
    </submittedName>
</protein>
<name>A0A0C4DXN7_MAGP6</name>
<reference evidence="2" key="3">
    <citation type="submission" date="2011-03" db="EMBL/GenBank/DDBJ databases">
        <title>Annotation of Magnaporthe poae ATCC 64411.</title>
        <authorList>
            <person name="Ma L.-J."/>
            <person name="Dead R."/>
            <person name="Young S.K."/>
            <person name="Zeng Q."/>
            <person name="Gargeya S."/>
            <person name="Fitzgerald M."/>
            <person name="Haas B."/>
            <person name="Abouelleil A."/>
            <person name="Alvarado L."/>
            <person name="Arachchi H.M."/>
            <person name="Berlin A."/>
            <person name="Brown A."/>
            <person name="Chapman S.B."/>
            <person name="Chen Z."/>
            <person name="Dunbar C."/>
            <person name="Freedman E."/>
            <person name="Gearin G."/>
            <person name="Gellesch M."/>
            <person name="Goldberg J."/>
            <person name="Griggs A."/>
            <person name="Gujja S."/>
            <person name="Heiman D."/>
            <person name="Howarth C."/>
            <person name="Larson L."/>
            <person name="Lui A."/>
            <person name="MacDonald P.J.P."/>
            <person name="Mehta T."/>
            <person name="Montmayeur A."/>
            <person name="Murphy C."/>
            <person name="Neiman D."/>
            <person name="Pearson M."/>
            <person name="Priest M."/>
            <person name="Roberts A."/>
            <person name="Saif S."/>
            <person name="Shea T."/>
            <person name="Shenoy N."/>
            <person name="Sisk P."/>
            <person name="Stolte C."/>
            <person name="Sykes S."/>
            <person name="Yandava C."/>
            <person name="Wortman J."/>
            <person name="Nusbaum C."/>
            <person name="Birren B."/>
        </authorList>
    </citation>
    <scope>NUCLEOTIDE SEQUENCE</scope>
    <source>
        <strain evidence="2">ATCC 64411</strain>
    </source>
</reference>
<evidence type="ECO:0000256" key="1">
    <source>
        <dbReference type="SAM" id="MobiDB-lite"/>
    </source>
</evidence>
<feature type="compositionally biased region" description="Acidic residues" evidence="1">
    <location>
        <begin position="34"/>
        <end position="43"/>
    </location>
</feature>
<feature type="region of interest" description="Disordered" evidence="1">
    <location>
        <begin position="1"/>
        <end position="44"/>
    </location>
</feature>
<gene>
    <name evidence="2" type="ORF">MAPG_04791</name>
</gene>
<dbReference type="Proteomes" id="UP000011715">
    <property type="component" value="Unassembled WGS sequence"/>
</dbReference>
<dbReference type="OrthoDB" id="10556774at2759"/>
<proteinExistence type="predicted"/>
<dbReference type="EMBL" id="ADBL01001118">
    <property type="status" value="NOT_ANNOTATED_CDS"/>
    <property type="molecule type" value="Genomic_DNA"/>
</dbReference>
<keyword evidence="4" id="KW-1185">Reference proteome</keyword>
<sequence length="103" mass="10760">MPGPLEAAAAQAGSDNSEMKRDDVTASNTTSPEAEPEEAEEEASVMYDGLKKKSFALWAITAPLSITGLMSAIEGRIITSALPTINSCLGGSANLYLHKFASL</sequence>
<dbReference type="AlphaFoldDB" id="A0A0C4DXN7"/>
<reference evidence="3" key="5">
    <citation type="submission" date="2015-06" db="UniProtKB">
        <authorList>
            <consortium name="EnsemblFungi"/>
        </authorList>
    </citation>
    <scope>IDENTIFICATION</scope>
    <source>
        <strain evidence="3">ATCC 64411</strain>
    </source>
</reference>
<dbReference type="EMBL" id="GL876968">
    <property type="protein sequence ID" value="KLU85771.1"/>
    <property type="molecule type" value="Genomic_DNA"/>
</dbReference>
<dbReference type="EnsemblFungi" id="MAPG_04791T0">
    <property type="protein sequence ID" value="MAPG_04791T0"/>
    <property type="gene ID" value="MAPG_04791"/>
</dbReference>
<reference evidence="4" key="1">
    <citation type="submission" date="2010-05" db="EMBL/GenBank/DDBJ databases">
        <title>The genome sequence of Magnaporthe poae strain ATCC 64411.</title>
        <authorList>
            <person name="Ma L.-J."/>
            <person name="Dead R."/>
            <person name="Young S."/>
            <person name="Zeng Q."/>
            <person name="Koehrsen M."/>
            <person name="Alvarado L."/>
            <person name="Berlin A."/>
            <person name="Chapman S.B."/>
            <person name="Chen Z."/>
            <person name="Freedman E."/>
            <person name="Gellesch M."/>
            <person name="Goldberg J."/>
            <person name="Griggs A."/>
            <person name="Gujja S."/>
            <person name="Heilman E.R."/>
            <person name="Heiman D."/>
            <person name="Hepburn T."/>
            <person name="Howarth C."/>
            <person name="Jen D."/>
            <person name="Larson L."/>
            <person name="Mehta T."/>
            <person name="Neiman D."/>
            <person name="Pearson M."/>
            <person name="Roberts A."/>
            <person name="Saif S."/>
            <person name="Shea T."/>
            <person name="Shenoy N."/>
            <person name="Sisk P."/>
            <person name="Stolte C."/>
            <person name="Sykes S."/>
            <person name="Walk T."/>
            <person name="White J."/>
            <person name="Yandava C."/>
            <person name="Haas B."/>
            <person name="Nusbaum C."/>
            <person name="Birren B."/>
        </authorList>
    </citation>
    <scope>NUCLEOTIDE SEQUENCE [LARGE SCALE GENOMIC DNA]</scope>
    <source>
        <strain evidence="4">ATCC 64411 / 73-15</strain>
    </source>
</reference>